<dbReference type="PROSITE" id="PS50005">
    <property type="entry name" value="TPR"/>
    <property type="match status" value="1"/>
</dbReference>
<keyword evidence="1" id="KW-0802">TPR repeat</keyword>
<evidence type="ECO:0000259" key="2">
    <source>
        <dbReference type="PROSITE" id="PS50076"/>
    </source>
</evidence>
<sequence length="518" mass="60093">MEINNNHIIEAFKDIYFKKETGILRAQNDHIKKHFYFIEGNLVFAHSNILSEKIGQIMIALGYISSEDLNELLAEKPKDTRFGTYLQNLGYINPIELMTALTQQIKKITFGTFKWNAFILDFEKNDNPVFKDLIIEIATPDLIIEGLFQINNAEMLFFNIPNHMNNTINKNEDESLHLPRGTLGAEETLLLSLIEEGTTLREVLSKSGLSYNNGLLSVYALYISGLISFAGKQWIESPAQEALTELPDLNNEDKVIEYVDQIYPKLYKINYYDLLCIEPDASFSKIQEHYDYLMDHLQPIYYYSEKYKTEKPNLKYIIDYYNEAFDVLSHPSARDEYNEKMKEGKIEERPHPDTQHHQEPVTQPVTKYSFEIHPVEAPSDSPHAIPSLEKMETTEMIPAPTEELKYAEYLYKLKKYNETLKALKNIDVSYKKESLYHFLMGATLSNYPDKSKESEEYLLRAFTMEPKNPDYLLQLGLFYKNIGLGIKAFKYFNEVLKIDPNNIVAKEALGLKHPLLDE</sequence>
<protein>
    <recommendedName>
        <fullName evidence="2">J domain-containing protein</fullName>
    </recommendedName>
</protein>
<feature type="domain" description="J" evidence="2">
    <location>
        <begin position="270"/>
        <end position="341"/>
    </location>
</feature>
<dbReference type="InterPro" id="IPR011990">
    <property type="entry name" value="TPR-like_helical_dom_sf"/>
</dbReference>
<dbReference type="Gene3D" id="1.10.287.110">
    <property type="entry name" value="DnaJ domain"/>
    <property type="match status" value="1"/>
</dbReference>
<dbReference type="SUPFAM" id="SSF48452">
    <property type="entry name" value="TPR-like"/>
    <property type="match status" value="1"/>
</dbReference>
<dbReference type="Pfam" id="PF14332">
    <property type="entry name" value="DUF4388"/>
    <property type="match status" value="1"/>
</dbReference>
<dbReference type="Proteomes" id="UP000178943">
    <property type="component" value="Unassembled WGS sequence"/>
</dbReference>
<dbReference type="SUPFAM" id="SSF160246">
    <property type="entry name" value="EspE N-terminal domain-like"/>
    <property type="match status" value="1"/>
</dbReference>
<dbReference type="InterPro" id="IPR001623">
    <property type="entry name" value="DnaJ_domain"/>
</dbReference>
<dbReference type="SUPFAM" id="SSF46565">
    <property type="entry name" value="Chaperone J-domain"/>
    <property type="match status" value="1"/>
</dbReference>
<organism evidence="3 4">
    <name type="scientific">Candidatus Fischerbacteria bacterium RBG_13_37_8</name>
    <dbReference type="NCBI Taxonomy" id="1817863"/>
    <lineage>
        <taxon>Bacteria</taxon>
        <taxon>Candidatus Fischeribacteriota</taxon>
    </lineage>
</organism>
<dbReference type="InterPro" id="IPR036869">
    <property type="entry name" value="J_dom_sf"/>
</dbReference>
<proteinExistence type="predicted"/>
<dbReference type="PROSITE" id="PS50076">
    <property type="entry name" value="DNAJ_2"/>
    <property type="match status" value="1"/>
</dbReference>
<dbReference type="STRING" id="1817863.A2Y62_17250"/>
<comment type="caution">
    <text evidence="3">The sequence shown here is derived from an EMBL/GenBank/DDBJ whole genome shotgun (WGS) entry which is preliminary data.</text>
</comment>
<evidence type="ECO:0000313" key="4">
    <source>
        <dbReference type="Proteomes" id="UP000178943"/>
    </source>
</evidence>
<evidence type="ECO:0000256" key="1">
    <source>
        <dbReference type="PROSITE-ProRule" id="PRU00339"/>
    </source>
</evidence>
<accession>A0A1F5VG47</accession>
<dbReference type="Gene3D" id="1.25.40.10">
    <property type="entry name" value="Tetratricopeptide repeat domain"/>
    <property type="match status" value="1"/>
</dbReference>
<feature type="repeat" description="TPR" evidence="1">
    <location>
        <begin position="469"/>
        <end position="502"/>
    </location>
</feature>
<reference evidence="3 4" key="1">
    <citation type="journal article" date="2016" name="Nat. Commun.">
        <title>Thousands of microbial genomes shed light on interconnected biogeochemical processes in an aquifer system.</title>
        <authorList>
            <person name="Anantharaman K."/>
            <person name="Brown C.T."/>
            <person name="Hug L.A."/>
            <person name="Sharon I."/>
            <person name="Castelle C.J."/>
            <person name="Probst A.J."/>
            <person name="Thomas B.C."/>
            <person name="Singh A."/>
            <person name="Wilkins M.J."/>
            <person name="Karaoz U."/>
            <person name="Brodie E.L."/>
            <person name="Williams K.H."/>
            <person name="Hubbard S.S."/>
            <person name="Banfield J.F."/>
        </authorList>
    </citation>
    <scope>NUCLEOTIDE SEQUENCE [LARGE SCALE GENOMIC DNA]</scope>
</reference>
<dbReference type="InterPro" id="IPR019734">
    <property type="entry name" value="TPR_rpt"/>
</dbReference>
<evidence type="ECO:0000313" key="3">
    <source>
        <dbReference type="EMBL" id="OGF62394.1"/>
    </source>
</evidence>
<gene>
    <name evidence="3" type="ORF">A2Y62_17250</name>
</gene>
<dbReference type="EMBL" id="MFGW01000180">
    <property type="protein sequence ID" value="OGF62394.1"/>
    <property type="molecule type" value="Genomic_DNA"/>
</dbReference>
<dbReference type="AlphaFoldDB" id="A0A1F5VG47"/>
<name>A0A1F5VG47_9BACT</name>
<dbReference type="InterPro" id="IPR025497">
    <property type="entry name" value="PatA-like_N"/>
</dbReference>
<dbReference type="InterPro" id="IPR037257">
    <property type="entry name" value="T2SS_E_N_sf"/>
</dbReference>